<dbReference type="CDD" id="cd18547">
    <property type="entry name" value="ABC_6TM_Tm288_like"/>
    <property type="match status" value="1"/>
</dbReference>
<dbReference type="PROSITE" id="PS50893">
    <property type="entry name" value="ABC_TRANSPORTER_2"/>
    <property type="match status" value="1"/>
</dbReference>
<feature type="transmembrane region" description="Helical" evidence="7">
    <location>
        <begin position="198"/>
        <end position="218"/>
    </location>
</feature>
<dbReference type="SUPFAM" id="SSF90123">
    <property type="entry name" value="ABC transporter transmembrane region"/>
    <property type="match status" value="1"/>
</dbReference>
<evidence type="ECO:0000256" key="3">
    <source>
        <dbReference type="ARBA" id="ARBA00022741"/>
    </source>
</evidence>
<feature type="transmembrane region" description="Helical" evidence="7">
    <location>
        <begin position="91"/>
        <end position="109"/>
    </location>
</feature>
<keyword evidence="2 7" id="KW-0812">Transmembrane</keyword>
<evidence type="ECO:0000259" key="8">
    <source>
        <dbReference type="PROSITE" id="PS50893"/>
    </source>
</evidence>
<dbReference type="Proteomes" id="UP000823201">
    <property type="component" value="Unassembled WGS sequence"/>
</dbReference>
<dbReference type="GO" id="GO:0005524">
    <property type="term" value="F:ATP binding"/>
    <property type="evidence" value="ECO:0007669"/>
    <property type="project" value="UniProtKB-KW"/>
</dbReference>
<proteinExistence type="predicted"/>
<evidence type="ECO:0000256" key="7">
    <source>
        <dbReference type="SAM" id="Phobius"/>
    </source>
</evidence>
<name>A0ABS2Q911_9BACL</name>
<dbReference type="SUPFAM" id="SSF52540">
    <property type="entry name" value="P-loop containing nucleoside triphosphate hydrolases"/>
    <property type="match status" value="1"/>
</dbReference>
<feature type="transmembrane region" description="Helical" evidence="7">
    <location>
        <begin position="56"/>
        <end position="79"/>
    </location>
</feature>
<protein>
    <submittedName>
        <fullName evidence="10">ATP-binding cassette subfamily B protein</fullName>
    </submittedName>
</protein>
<evidence type="ECO:0000256" key="4">
    <source>
        <dbReference type="ARBA" id="ARBA00022840"/>
    </source>
</evidence>
<dbReference type="CDD" id="cd03254">
    <property type="entry name" value="ABCC_Glucan_exporter_like"/>
    <property type="match status" value="1"/>
</dbReference>
<dbReference type="PANTHER" id="PTHR43394:SF1">
    <property type="entry name" value="ATP-BINDING CASSETTE SUB-FAMILY B MEMBER 10, MITOCHONDRIAL"/>
    <property type="match status" value="1"/>
</dbReference>
<comment type="subcellular location">
    <subcellularLocation>
        <location evidence="1">Cell membrane</location>
        <topology evidence="1">Multi-pass membrane protein</topology>
    </subcellularLocation>
</comment>
<keyword evidence="3" id="KW-0547">Nucleotide-binding</keyword>
<dbReference type="RefSeq" id="WP_205006286.1">
    <property type="nucleotide sequence ID" value="NZ_CBCRXA010000010.1"/>
</dbReference>
<dbReference type="SMART" id="SM00382">
    <property type="entry name" value="AAA"/>
    <property type="match status" value="1"/>
</dbReference>
<feature type="domain" description="ABC transmembrane type-1" evidence="9">
    <location>
        <begin position="57"/>
        <end position="342"/>
    </location>
</feature>
<dbReference type="InterPro" id="IPR011527">
    <property type="entry name" value="ABC1_TM_dom"/>
</dbReference>
<dbReference type="InterPro" id="IPR027417">
    <property type="entry name" value="P-loop_NTPase"/>
</dbReference>
<dbReference type="Gene3D" id="3.40.50.300">
    <property type="entry name" value="P-loop containing nucleotide triphosphate hydrolases"/>
    <property type="match status" value="1"/>
</dbReference>
<evidence type="ECO:0000256" key="6">
    <source>
        <dbReference type="ARBA" id="ARBA00023136"/>
    </source>
</evidence>
<comment type="caution">
    <text evidence="10">The sequence shown here is derived from an EMBL/GenBank/DDBJ whole genome shotgun (WGS) entry which is preliminary data.</text>
</comment>
<dbReference type="InterPro" id="IPR003439">
    <property type="entry name" value="ABC_transporter-like_ATP-bd"/>
</dbReference>
<dbReference type="InterPro" id="IPR003593">
    <property type="entry name" value="AAA+_ATPase"/>
</dbReference>
<dbReference type="InterPro" id="IPR036640">
    <property type="entry name" value="ABC1_TM_sf"/>
</dbReference>
<dbReference type="PANTHER" id="PTHR43394">
    <property type="entry name" value="ATP-DEPENDENT PERMEASE MDL1, MITOCHONDRIAL"/>
    <property type="match status" value="1"/>
</dbReference>
<dbReference type="InterPro" id="IPR039421">
    <property type="entry name" value="Type_1_exporter"/>
</dbReference>
<evidence type="ECO:0000313" key="10">
    <source>
        <dbReference type="EMBL" id="MBM7657930.1"/>
    </source>
</evidence>
<accession>A0ABS2Q911</accession>
<keyword evidence="5 7" id="KW-1133">Transmembrane helix</keyword>
<keyword evidence="11" id="KW-1185">Reference proteome</keyword>
<feature type="domain" description="ABC transporter" evidence="8">
    <location>
        <begin position="376"/>
        <end position="610"/>
    </location>
</feature>
<evidence type="ECO:0000256" key="1">
    <source>
        <dbReference type="ARBA" id="ARBA00004651"/>
    </source>
</evidence>
<evidence type="ECO:0000256" key="5">
    <source>
        <dbReference type="ARBA" id="ARBA00022989"/>
    </source>
</evidence>
<gene>
    <name evidence="10" type="ORF">JOC27_001381</name>
</gene>
<evidence type="ECO:0000313" key="11">
    <source>
        <dbReference type="Proteomes" id="UP000823201"/>
    </source>
</evidence>
<evidence type="ECO:0000256" key="2">
    <source>
        <dbReference type="ARBA" id="ARBA00022692"/>
    </source>
</evidence>
<dbReference type="EMBL" id="JAFBEV010000010">
    <property type="protein sequence ID" value="MBM7657930.1"/>
    <property type="molecule type" value="Genomic_DNA"/>
</dbReference>
<dbReference type="Gene3D" id="1.20.1560.10">
    <property type="entry name" value="ABC transporter type 1, transmembrane domain"/>
    <property type="match status" value="1"/>
</dbReference>
<organism evidence="10 11">
    <name type="scientific">Sporolactobacillus spathodeae</name>
    <dbReference type="NCBI Taxonomy" id="1465502"/>
    <lineage>
        <taxon>Bacteria</taxon>
        <taxon>Bacillati</taxon>
        <taxon>Bacillota</taxon>
        <taxon>Bacilli</taxon>
        <taxon>Bacillales</taxon>
        <taxon>Sporolactobacillaceae</taxon>
        <taxon>Sporolactobacillus</taxon>
    </lineage>
</organism>
<dbReference type="Pfam" id="PF00664">
    <property type="entry name" value="ABC_membrane"/>
    <property type="match status" value="1"/>
</dbReference>
<keyword evidence="6 7" id="KW-0472">Membrane</keyword>
<keyword evidence="4 10" id="KW-0067">ATP-binding</keyword>
<evidence type="ECO:0000259" key="9">
    <source>
        <dbReference type="PROSITE" id="PS50929"/>
    </source>
</evidence>
<reference evidence="10 11" key="1">
    <citation type="submission" date="2021-01" db="EMBL/GenBank/DDBJ databases">
        <title>Genomic Encyclopedia of Type Strains, Phase IV (KMG-IV): sequencing the most valuable type-strain genomes for metagenomic binning, comparative biology and taxonomic classification.</title>
        <authorList>
            <person name="Goeker M."/>
        </authorList>
    </citation>
    <scope>NUCLEOTIDE SEQUENCE [LARGE SCALE GENOMIC DNA]</scope>
    <source>
        <strain evidence="10 11">DSM 100968</strain>
    </source>
</reference>
<dbReference type="Pfam" id="PF00005">
    <property type="entry name" value="ABC_tran"/>
    <property type="match status" value="1"/>
</dbReference>
<sequence>MAERKNPLTALARRQQPVRRGGPRGAARFAPTEKPKKLRVTLKRLLTLFRPIKGSLLFVFFLIIVDCAVTLLIPYLIGLGINQISTEVHHVRFRLLIEILLVLAAFYLLDALLTFMQGWVMAAAGQKIVIRLRKDLFNKLQKLPLRFFDSQPHGDTMSRLTNDIENIDVTLAQSTVQLMNDCLMIGGTLVLMLEFNPILTAASLITAPMVFLLTRLIAPRTSRFFSQQQKQLGELNSRIEESIAGIDLVKAFNHEDEEIQRFVETNARLTDVGAKAQVWSGYLMPLMNVINNLGFAAVATVGGYLALRHQITVGMIASFLTYSRQFTRPLNDVASIFNTLLSAIAGAERVFEILDQQEEVPDANRAIPIQNYRGHLSFNSVSFGYQADRMILKKVSFNILPGQQIALVGPTGAGKTTIINLLTRFYEVNEGQILLDGSPISNFKRTEYRNLFGMVLQEPYLFRGTFLENICYGNSEASRSDAIRAAKAAGCDAFIEKLPAGYDTTLIENGQELSEGQKQLLTIARALLKDPRILIMDEATSHVDSLTEIAVQNALHRLLKGRTSVIIAHRLATIRSADCILVLENGQIAERGTHEELMRRNGLYSAMYRNQFKD</sequence>
<dbReference type="PROSITE" id="PS50929">
    <property type="entry name" value="ABC_TM1F"/>
    <property type="match status" value="1"/>
</dbReference>